<dbReference type="InterPro" id="IPR001857">
    <property type="entry name" value="Ribosomal_bL19"/>
</dbReference>
<dbReference type="SUPFAM" id="SSF50104">
    <property type="entry name" value="Translation proteins SH3-like domain"/>
    <property type="match status" value="1"/>
</dbReference>
<evidence type="ECO:0000256" key="1">
    <source>
        <dbReference type="ARBA" id="ARBA00005781"/>
    </source>
</evidence>
<reference evidence="8 9" key="1">
    <citation type="journal article" date="2016" name="Nat. Commun.">
        <title>Thousands of microbial genomes shed light on interconnected biogeochemical processes in an aquifer system.</title>
        <authorList>
            <person name="Anantharaman K."/>
            <person name="Brown C.T."/>
            <person name="Hug L.A."/>
            <person name="Sharon I."/>
            <person name="Castelle C.J."/>
            <person name="Probst A.J."/>
            <person name="Thomas B.C."/>
            <person name="Singh A."/>
            <person name="Wilkins M.J."/>
            <person name="Karaoz U."/>
            <person name="Brodie E.L."/>
            <person name="Williams K.H."/>
            <person name="Hubbard S.S."/>
            <person name="Banfield J.F."/>
        </authorList>
    </citation>
    <scope>NUCLEOTIDE SEQUENCE [LARGE SCALE GENOMIC DNA]</scope>
</reference>
<dbReference type="PANTHER" id="PTHR15680:SF9">
    <property type="entry name" value="LARGE RIBOSOMAL SUBUNIT PROTEIN BL19M"/>
    <property type="match status" value="1"/>
</dbReference>
<dbReference type="AlphaFoldDB" id="A0A1G2LFS7"/>
<evidence type="ECO:0000313" key="8">
    <source>
        <dbReference type="EMBL" id="OHA09659.1"/>
    </source>
</evidence>
<dbReference type="PIRSF" id="PIRSF002191">
    <property type="entry name" value="Ribosomal_L19"/>
    <property type="match status" value="1"/>
</dbReference>
<dbReference type="GO" id="GO:0006412">
    <property type="term" value="P:translation"/>
    <property type="evidence" value="ECO:0007669"/>
    <property type="project" value="UniProtKB-UniRule"/>
</dbReference>
<accession>A0A1G2LFS7</accession>
<evidence type="ECO:0000256" key="4">
    <source>
        <dbReference type="ARBA" id="ARBA00035171"/>
    </source>
</evidence>
<evidence type="ECO:0000256" key="7">
    <source>
        <dbReference type="SAM" id="MobiDB-lite"/>
    </source>
</evidence>
<proteinExistence type="inferred from homology"/>
<gene>
    <name evidence="5" type="primary">rplS</name>
    <name evidence="8" type="ORF">A3A44_02665</name>
</gene>
<dbReference type="InterPro" id="IPR018257">
    <property type="entry name" value="Ribosomal_bL19_CS"/>
</dbReference>
<evidence type="ECO:0000313" key="9">
    <source>
        <dbReference type="Proteomes" id="UP000178977"/>
    </source>
</evidence>
<dbReference type="Proteomes" id="UP000178977">
    <property type="component" value="Unassembled WGS sequence"/>
</dbReference>
<protein>
    <recommendedName>
        <fullName evidence="4 5">Large ribosomal subunit protein bL19</fullName>
    </recommendedName>
</protein>
<feature type="region of interest" description="Disordered" evidence="7">
    <location>
        <begin position="111"/>
        <end position="133"/>
    </location>
</feature>
<dbReference type="Pfam" id="PF01245">
    <property type="entry name" value="Ribosomal_L19"/>
    <property type="match status" value="1"/>
</dbReference>
<comment type="similarity">
    <text evidence="1 5 6">Belongs to the bacterial ribosomal protein bL19 family.</text>
</comment>
<organism evidence="8 9">
    <name type="scientific">Candidatus Sungbacteria bacterium RIFCSPLOWO2_01_FULL_60_25</name>
    <dbReference type="NCBI Taxonomy" id="1802281"/>
    <lineage>
        <taxon>Bacteria</taxon>
        <taxon>Candidatus Sungiibacteriota</taxon>
    </lineage>
</organism>
<dbReference type="NCBIfam" id="TIGR01024">
    <property type="entry name" value="rplS_bact"/>
    <property type="match status" value="1"/>
</dbReference>
<dbReference type="EMBL" id="MHQT01000017">
    <property type="protein sequence ID" value="OHA09659.1"/>
    <property type="molecule type" value="Genomic_DNA"/>
</dbReference>
<keyword evidence="2 5" id="KW-0689">Ribosomal protein</keyword>
<sequence length="133" mass="14968">MDAINAFVIRDLKKLPDIRSGDIIRVSQKIREGEKERIQAFEGLVIARKHGRGISATITVRKTADGIGVERIFPLHSPTIQKIDVLKHSKTRRAKLYFIRDKAAKEARRNLRSQAIAQTAEPEAQSRAEESAV</sequence>
<dbReference type="STRING" id="1802281.A3A44_02665"/>
<evidence type="ECO:0000256" key="6">
    <source>
        <dbReference type="RuleBase" id="RU000559"/>
    </source>
</evidence>
<feature type="compositionally biased region" description="Basic and acidic residues" evidence="7">
    <location>
        <begin position="124"/>
        <end position="133"/>
    </location>
</feature>
<dbReference type="GO" id="GO:0003735">
    <property type="term" value="F:structural constituent of ribosome"/>
    <property type="evidence" value="ECO:0007669"/>
    <property type="project" value="InterPro"/>
</dbReference>
<dbReference type="HAMAP" id="MF_00402">
    <property type="entry name" value="Ribosomal_bL19"/>
    <property type="match status" value="1"/>
</dbReference>
<dbReference type="PROSITE" id="PS01015">
    <property type="entry name" value="RIBOSOMAL_L19"/>
    <property type="match status" value="1"/>
</dbReference>
<evidence type="ECO:0000256" key="2">
    <source>
        <dbReference type="ARBA" id="ARBA00022980"/>
    </source>
</evidence>
<dbReference type="PRINTS" id="PR00061">
    <property type="entry name" value="RIBOSOMALL19"/>
</dbReference>
<dbReference type="InterPro" id="IPR038657">
    <property type="entry name" value="Ribosomal_bL19_sf"/>
</dbReference>
<dbReference type="PANTHER" id="PTHR15680">
    <property type="entry name" value="RIBOSOMAL PROTEIN L19"/>
    <property type="match status" value="1"/>
</dbReference>
<evidence type="ECO:0000256" key="3">
    <source>
        <dbReference type="ARBA" id="ARBA00023274"/>
    </source>
</evidence>
<keyword evidence="3 5" id="KW-0687">Ribonucleoprotein</keyword>
<dbReference type="Gene3D" id="2.30.30.790">
    <property type="match status" value="1"/>
</dbReference>
<evidence type="ECO:0000256" key="5">
    <source>
        <dbReference type="HAMAP-Rule" id="MF_00402"/>
    </source>
</evidence>
<name>A0A1G2LFS7_9BACT</name>
<dbReference type="InterPro" id="IPR008991">
    <property type="entry name" value="Translation_prot_SH3-like_sf"/>
</dbReference>
<comment type="caution">
    <text evidence="8">The sequence shown here is derived from an EMBL/GenBank/DDBJ whole genome shotgun (WGS) entry which is preliminary data.</text>
</comment>
<comment type="function">
    <text evidence="5 6">This protein is located at the 30S-50S ribosomal subunit interface and may play a role in the structure and function of the aminoacyl-tRNA binding site.</text>
</comment>
<dbReference type="GO" id="GO:0022625">
    <property type="term" value="C:cytosolic large ribosomal subunit"/>
    <property type="evidence" value="ECO:0007669"/>
    <property type="project" value="TreeGrafter"/>
</dbReference>